<evidence type="ECO:0000313" key="5">
    <source>
        <dbReference type="Proteomes" id="UP000265955"/>
    </source>
</evidence>
<feature type="region of interest" description="Disordered" evidence="2">
    <location>
        <begin position="123"/>
        <end position="162"/>
    </location>
</feature>
<dbReference type="CDD" id="cd00093">
    <property type="entry name" value="HTH_XRE"/>
    <property type="match status" value="1"/>
</dbReference>
<accession>A0A3A3G1L2</accession>
<protein>
    <submittedName>
        <fullName evidence="4">XRE family transcriptional regulator</fullName>
    </submittedName>
</protein>
<dbReference type="SUPFAM" id="SSF47413">
    <property type="entry name" value="lambda repressor-like DNA-binding domains"/>
    <property type="match status" value="1"/>
</dbReference>
<dbReference type="InterPro" id="IPR049639">
    <property type="entry name" value="RstR"/>
</dbReference>
<dbReference type="AlphaFoldDB" id="A0A3A3G1L2"/>
<feature type="domain" description="HTH cro/C1-type" evidence="3">
    <location>
        <begin position="17"/>
        <end position="71"/>
    </location>
</feature>
<evidence type="ECO:0000313" key="4">
    <source>
        <dbReference type="EMBL" id="RJF91963.1"/>
    </source>
</evidence>
<dbReference type="Proteomes" id="UP000265955">
    <property type="component" value="Unassembled WGS sequence"/>
</dbReference>
<dbReference type="Pfam" id="PF01381">
    <property type="entry name" value="HTH_3"/>
    <property type="match status" value="1"/>
</dbReference>
<dbReference type="SMART" id="SM00530">
    <property type="entry name" value="HTH_XRE"/>
    <property type="match status" value="1"/>
</dbReference>
<sequence>MACLHHWLSTMSFSARVIGLRKQKGLTQQSLADASGIHVQQIKRYEAGSAQPTAEALKKLALALHVTADFLLFEEGERELDDDLKLRFEAIAAMPSEEQAIAKAVLDAMIVKNQVAGALERVGRPAPAAKEKKATAGRKGMSKPSTHPSTLSAASSSCAATG</sequence>
<evidence type="ECO:0000256" key="2">
    <source>
        <dbReference type="SAM" id="MobiDB-lite"/>
    </source>
</evidence>
<feature type="compositionally biased region" description="Low complexity" evidence="2">
    <location>
        <begin position="152"/>
        <end position="162"/>
    </location>
</feature>
<evidence type="ECO:0000256" key="1">
    <source>
        <dbReference type="ARBA" id="ARBA00023125"/>
    </source>
</evidence>
<dbReference type="NCBIfam" id="NF041951">
    <property type="entry name" value="phage_RstR"/>
    <property type="match status" value="1"/>
</dbReference>
<dbReference type="InterPro" id="IPR010982">
    <property type="entry name" value="Lambda_DNA-bd_dom_sf"/>
</dbReference>
<keyword evidence="5" id="KW-1185">Reference proteome</keyword>
<dbReference type="PANTHER" id="PTHR46558:SF11">
    <property type="entry name" value="HTH-TYPE TRANSCRIPTIONAL REGULATOR XRE"/>
    <property type="match status" value="1"/>
</dbReference>
<gene>
    <name evidence="4" type="ORF">D3871_25195</name>
</gene>
<evidence type="ECO:0000259" key="3">
    <source>
        <dbReference type="PROSITE" id="PS50943"/>
    </source>
</evidence>
<dbReference type="PROSITE" id="PS50943">
    <property type="entry name" value="HTH_CROC1"/>
    <property type="match status" value="1"/>
</dbReference>
<keyword evidence="1" id="KW-0238">DNA-binding</keyword>
<dbReference type="GO" id="GO:0003677">
    <property type="term" value="F:DNA binding"/>
    <property type="evidence" value="ECO:0007669"/>
    <property type="project" value="UniProtKB-KW"/>
</dbReference>
<dbReference type="EMBL" id="QYUO01000003">
    <property type="protein sequence ID" value="RJF91963.1"/>
    <property type="molecule type" value="Genomic_DNA"/>
</dbReference>
<reference evidence="5" key="1">
    <citation type="submission" date="2018-09" db="EMBL/GenBank/DDBJ databases">
        <authorList>
            <person name="Zhu H."/>
        </authorList>
    </citation>
    <scope>NUCLEOTIDE SEQUENCE [LARGE SCALE GENOMIC DNA]</scope>
    <source>
        <strain evidence="5">K1R23-30</strain>
    </source>
</reference>
<dbReference type="PANTHER" id="PTHR46558">
    <property type="entry name" value="TRACRIPTIONAL REGULATORY PROTEIN-RELATED-RELATED"/>
    <property type="match status" value="1"/>
</dbReference>
<dbReference type="Gene3D" id="1.10.260.40">
    <property type="entry name" value="lambda repressor-like DNA-binding domains"/>
    <property type="match status" value="1"/>
</dbReference>
<dbReference type="OrthoDB" id="6307340at2"/>
<organism evidence="4 5">
    <name type="scientific">Noviherbaspirillum saxi</name>
    <dbReference type="NCBI Taxonomy" id="2320863"/>
    <lineage>
        <taxon>Bacteria</taxon>
        <taxon>Pseudomonadati</taxon>
        <taxon>Pseudomonadota</taxon>
        <taxon>Betaproteobacteria</taxon>
        <taxon>Burkholderiales</taxon>
        <taxon>Oxalobacteraceae</taxon>
        <taxon>Noviherbaspirillum</taxon>
    </lineage>
</organism>
<proteinExistence type="predicted"/>
<dbReference type="InterPro" id="IPR001387">
    <property type="entry name" value="Cro/C1-type_HTH"/>
</dbReference>
<name>A0A3A3G1L2_9BURK</name>
<comment type="caution">
    <text evidence="4">The sequence shown here is derived from an EMBL/GenBank/DDBJ whole genome shotgun (WGS) entry which is preliminary data.</text>
</comment>